<comment type="caution">
    <text evidence="1">The sequence shown here is derived from an EMBL/GenBank/DDBJ whole genome shotgun (WGS) entry which is preliminary data.</text>
</comment>
<evidence type="ECO:0000313" key="1">
    <source>
        <dbReference type="EMBL" id="KAL2036789.1"/>
    </source>
</evidence>
<proteinExistence type="predicted"/>
<gene>
    <name evidence="1" type="ORF">N7G274_010513</name>
</gene>
<organism evidence="1 2">
    <name type="scientific">Stereocaulon virgatum</name>
    <dbReference type="NCBI Taxonomy" id="373712"/>
    <lineage>
        <taxon>Eukaryota</taxon>
        <taxon>Fungi</taxon>
        <taxon>Dikarya</taxon>
        <taxon>Ascomycota</taxon>
        <taxon>Pezizomycotina</taxon>
        <taxon>Lecanoromycetes</taxon>
        <taxon>OSLEUM clade</taxon>
        <taxon>Lecanoromycetidae</taxon>
        <taxon>Lecanorales</taxon>
        <taxon>Lecanorineae</taxon>
        <taxon>Stereocaulaceae</taxon>
        <taxon>Stereocaulon</taxon>
    </lineage>
</organism>
<dbReference type="EMBL" id="JBEFKJ010000051">
    <property type="protein sequence ID" value="KAL2036789.1"/>
    <property type="molecule type" value="Genomic_DNA"/>
</dbReference>
<accession>A0ABR3ZUI0</accession>
<keyword evidence="2" id="KW-1185">Reference proteome</keyword>
<evidence type="ECO:0000313" key="2">
    <source>
        <dbReference type="Proteomes" id="UP001590950"/>
    </source>
</evidence>
<name>A0ABR3ZUI0_9LECA</name>
<reference evidence="1 2" key="1">
    <citation type="submission" date="2024-09" db="EMBL/GenBank/DDBJ databases">
        <title>Rethinking Asexuality: The Enigmatic Case of Functional Sexual Genes in Lepraria (Stereocaulaceae).</title>
        <authorList>
            <person name="Doellman M."/>
            <person name="Sun Y."/>
            <person name="Barcenas-Pena A."/>
            <person name="Lumbsch H.T."/>
            <person name="Grewe F."/>
        </authorList>
    </citation>
    <scope>NUCLEOTIDE SEQUENCE [LARGE SCALE GENOMIC DNA]</scope>
    <source>
        <strain evidence="1 2">Mercado 3170</strain>
    </source>
</reference>
<sequence length="111" mass="12253">MSYLKLVDGYKSCFCSNVVSHKSERRWDEDSKTGKPRGLATRGTSLEFLTRPMVSVTPSVCLTGTKSLASNSDLPYPDPDPRTYTETPLNARHSDQLPLHAYTCLSISVGL</sequence>
<dbReference type="Proteomes" id="UP001590950">
    <property type="component" value="Unassembled WGS sequence"/>
</dbReference>
<protein>
    <submittedName>
        <fullName evidence="1">Uncharacterized protein</fullName>
    </submittedName>
</protein>